<dbReference type="Pfam" id="PF14492">
    <property type="entry name" value="EFG_III"/>
    <property type="match status" value="1"/>
</dbReference>
<dbReference type="InterPro" id="IPR005225">
    <property type="entry name" value="Small_GTP-bd"/>
</dbReference>
<dbReference type="SUPFAM" id="SSF50447">
    <property type="entry name" value="Translation proteins"/>
    <property type="match status" value="1"/>
</dbReference>
<dbReference type="AlphaFoldDB" id="A0A0K6HMR2"/>
<dbReference type="NCBIfam" id="TIGR00231">
    <property type="entry name" value="small_GTP"/>
    <property type="match status" value="1"/>
</dbReference>
<keyword evidence="2" id="KW-0547">Nucleotide-binding</keyword>
<dbReference type="SMART" id="SM00838">
    <property type="entry name" value="EFG_C"/>
    <property type="match status" value="1"/>
</dbReference>
<keyword evidence="3 8" id="KW-0251">Elongation factor</keyword>
<name>A0A0K6HMR2_9HYPH</name>
<dbReference type="Gene3D" id="3.40.50.300">
    <property type="entry name" value="P-loop containing nucleotide triphosphate hydrolases"/>
    <property type="match status" value="1"/>
</dbReference>
<dbReference type="InterPro" id="IPR014721">
    <property type="entry name" value="Ribsml_uS5_D2-typ_fold_subgr"/>
</dbReference>
<dbReference type="SMART" id="SM00889">
    <property type="entry name" value="EFG_IV"/>
    <property type="match status" value="1"/>
</dbReference>
<dbReference type="Pfam" id="PF03764">
    <property type="entry name" value="EFG_IV"/>
    <property type="match status" value="1"/>
</dbReference>
<accession>A0A0K6HMR2</accession>
<evidence type="ECO:0000256" key="5">
    <source>
        <dbReference type="ARBA" id="ARBA00023134"/>
    </source>
</evidence>
<dbReference type="CDD" id="cd16262">
    <property type="entry name" value="EFG_III"/>
    <property type="match status" value="1"/>
</dbReference>
<dbReference type="InterPro" id="IPR009022">
    <property type="entry name" value="EFG_III"/>
</dbReference>
<keyword evidence="9" id="KW-1185">Reference proteome</keyword>
<proteinExistence type="predicted"/>
<evidence type="ECO:0000256" key="3">
    <source>
        <dbReference type="ARBA" id="ARBA00022768"/>
    </source>
</evidence>
<dbReference type="SUPFAM" id="SSF52540">
    <property type="entry name" value="P-loop containing nucleoside triphosphate hydrolases"/>
    <property type="match status" value="1"/>
</dbReference>
<dbReference type="CDD" id="cd01434">
    <property type="entry name" value="EFG_mtEFG1_IV"/>
    <property type="match status" value="1"/>
</dbReference>
<dbReference type="Proteomes" id="UP000183900">
    <property type="component" value="Unassembled WGS sequence"/>
</dbReference>
<evidence type="ECO:0000313" key="9">
    <source>
        <dbReference type="Proteomes" id="UP000183900"/>
    </source>
</evidence>
<dbReference type="GO" id="GO:0003924">
    <property type="term" value="F:GTPase activity"/>
    <property type="evidence" value="ECO:0007669"/>
    <property type="project" value="InterPro"/>
</dbReference>
<keyword evidence="5" id="KW-0342">GTP-binding</keyword>
<dbReference type="Gene3D" id="2.40.30.10">
    <property type="entry name" value="Translation factors"/>
    <property type="match status" value="1"/>
</dbReference>
<dbReference type="Gene3D" id="3.30.70.240">
    <property type="match status" value="1"/>
</dbReference>
<dbReference type="InterPro" id="IPR027417">
    <property type="entry name" value="P-loop_NTPase"/>
</dbReference>
<dbReference type="PANTHER" id="PTHR43261:SF7">
    <property type="entry name" value="ELONGATION FACTOR G-LIKE PROTEIN"/>
    <property type="match status" value="1"/>
</dbReference>
<dbReference type="SMART" id="SM00382">
    <property type="entry name" value="AAA"/>
    <property type="match status" value="1"/>
</dbReference>
<dbReference type="GO" id="GO:0032790">
    <property type="term" value="P:ribosome disassembly"/>
    <property type="evidence" value="ECO:0007669"/>
    <property type="project" value="TreeGrafter"/>
</dbReference>
<dbReference type="PROSITE" id="PS51722">
    <property type="entry name" value="G_TR_2"/>
    <property type="match status" value="1"/>
</dbReference>
<dbReference type="InterPro" id="IPR035647">
    <property type="entry name" value="EFG_III/V"/>
</dbReference>
<dbReference type="CDD" id="cd03713">
    <property type="entry name" value="EFG_mtEFG_C"/>
    <property type="match status" value="1"/>
</dbReference>
<dbReference type="InterPro" id="IPR003593">
    <property type="entry name" value="AAA+_ATPase"/>
</dbReference>
<dbReference type="Gene3D" id="3.30.230.10">
    <property type="match status" value="1"/>
</dbReference>
<evidence type="ECO:0000256" key="2">
    <source>
        <dbReference type="ARBA" id="ARBA00022741"/>
    </source>
</evidence>
<evidence type="ECO:0000313" key="8">
    <source>
        <dbReference type="EMBL" id="CUA92116.1"/>
    </source>
</evidence>
<dbReference type="SUPFAM" id="SSF54211">
    <property type="entry name" value="Ribosomal protein S5 domain 2-like"/>
    <property type="match status" value="1"/>
</dbReference>
<sequence length="686" mass="73801">MSGIQESTSSGRRSGPRCVAIAGPFGSGKTTLMEAILARTGAISRQGSQGGGNMTGDASPEARAHGMSIEMNIAGTEYLGDHYTFLDCPGSVEFLTDMEGALCGADLAIVVAEADEKKVPALQLILKMLEERGVPRLLFLNKIDKATQRVRDVLQMLQPASSVPLVLRQIPIWKNGIAVGFIDLALERAFVYREHAESLVIDMPGDELAREVEARFSMLERLADHDDVLMETLLEDMAPGRERVFTDLAEEMRQGQICPVFIGSAEHGNGIQRLMKALRHEGPDVAATRARLGLSPSTEAGVVVKTLHTLHGGKLSVTRVLGGTVAEGQGLHLPEGGVEKPSGLLSLFGQQTSRRGAAGEGETVALAKLDGAQTGMLLGLKEPIRQWMPFRRPEPVMGLAISTADHKEDVKLSAALQKLTEEDPALHARLSEATGETLLEGQGEMHLRVALARLKGKYGLTVEARAPQIAYRETIRKGTSVRGRHKKQSGGHGQFGDVVLEIRPLGRGEGFVFAEKITGGVVPRQYIPSVEEGVREALGHGALGFPLVDISVVLTDGSYHSVDSSDQAFRMAAITAMREGLPECSPVLLEPMDEVIVVCPSEATARINAIIPARRGQILGFDARPGWAGWDEVRCLMPQAELDGLIVELRSATAGAGSFHRRFDHLAEVTGKLADQILARERQKAA</sequence>
<dbReference type="OrthoDB" id="9812294at2"/>
<gene>
    <name evidence="8" type="ORF">Ga0061067_101290</name>
</gene>
<feature type="domain" description="Tr-type G" evidence="7">
    <location>
        <begin position="14"/>
        <end position="288"/>
    </location>
</feature>
<keyword evidence="4" id="KW-0648">Protein biosynthesis</keyword>
<dbReference type="Gene3D" id="3.30.70.870">
    <property type="entry name" value="Elongation Factor G (Translational Gtpase), domain 3"/>
    <property type="match status" value="1"/>
</dbReference>
<dbReference type="PRINTS" id="PR01037">
    <property type="entry name" value="TCRTETOQM"/>
</dbReference>
<dbReference type="GO" id="GO:0005525">
    <property type="term" value="F:GTP binding"/>
    <property type="evidence" value="ECO:0007669"/>
    <property type="project" value="UniProtKB-KW"/>
</dbReference>
<dbReference type="GO" id="GO:0097216">
    <property type="term" value="F:guanosine tetraphosphate binding"/>
    <property type="evidence" value="ECO:0007669"/>
    <property type="project" value="UniProtKB-ARBA"/>
</dbReference>
<dbReference type="InterPro" id="IPR047872">
    <property type="entry name" value="EFG_IV"/>
</dbReference>
<dbReference type="GO" id="GO:0003746">
    <property type="term" value="F:translation elongation factor activity"/>
    <property type="evidence" value="ECO:0007669"/>
    <property type="project" value="UniProtKB-KW"/>
</dbReference>
<evidence type="ECO:0000259" key="7">
    <source>
        <dbReference type="PROSITE" id="PS51722"/>
    </source>
</evidence>
<dbReference type="InterPro" id="IPR020568">
    <property type="entry name" value="Ribosomal_Su5_D2-typ_SF"/>
</dbReference>
<dbReference type="InterPro" id="IPR041095">
    <property type="entry name" value="EFG_II"/>
</dbReference>
<comment type="function">
    <text evidence="6">Catalyzes the GTP-dependent ribosomal translocation step during translation elongation. During this step, the ribosome changes from the pre-translocational (PRE) to the post-translocational (POST) state as the newly formed A-site-bound peptidyl-tRNA and P-site-bound deacylated tRNA move to the P and E sites, respectively. Catalyzes the coordinated movement of the two tRNA molecules, the mRNA and conformational changes in the ribosome.</text>
</comment>
<dbReference type="InterPro" id="IPR000640">
    <property type="entry name" value="EFG_V-like"/>
</dbReference>
<dbReference type="EMBL" id="CYHE01000001">
    <property type="protein sequence ID" value="CUA92116.1"/>
    <property type="molecule type" value="Genomic_DNA"/>
</dbReference>
<evidence type="ECO:0000256" key="1">
    <source>
        <dbReference type="ARBA" id="ARBA00017872"/>
    </source>
</evidence>
<dbReference type="FunFam" id="3.30.230.10:FF:000003">
    <property type="entry name" value="Elongation factor G"/>
    <property type="match status" value="1"/>
</dbReference>
<dbReference type="CDD" id="cd04170">
    <property type="entry name" value="EF-G_bact"/>
    <property type="match status" value="1"/>
</dbReference>
<dbReference type="RefSeq" id="WP_055454301.1">
    <property type="nucleotide sequence ID" value="NZ_CYHE01000001.1"/>
</dbReference>
<evidence type="ECO:0000256" key="4">
    <source>
        <dbReference type="ARBA" id="ARBA00022917"/>
    </source>
</evidence>
<dbReference type="InterPro" id="IPR005517">
    <property type="entry name" value="Transl_elong_EFG/EF2_IV"/>
</dbReference>
<dbReference type="Pfam" id="PF00009">
    <property type="entry name" value="GTP_EFTU"/>
    <property type="match status" value="1"/>
</dbReference>
<dbReference type="SUPFAM" id="SSF54980">
    <property type="entry name" value="EF-G C-terminal domain-like"/>
    <property type="match status" value="2"/>
</dbReference>
<reference evidence="9" key="1">
    <citation type="submission" date="2015-08" db="EMBL/GenBank/DDBJ databases">
        <authorList>
            <person name="Varghese N."/>
        </authorList>
    </citation>
    <scope>NUCLEOTIDE SEQUENCE [LARGE SCALE GENOMIC DNA]</scope>
    <source>
        <strain evidence="9">DSM 23407</strain>
    </source>
</reference>
<dbReference type="InterPro" id="IPR009000">
    <property type="entry name" value="Transl_B-barrel_sf"/>
</dbReference>
<dbReference type="Pfam" id="PF00679">
    <property type="entry name" value="EFG_C"/>
    <property type="match status" value="1"/>
</dbReference>
<dbReference type="InterPro" id="IPR035649">
    <property type="entry name" value="EFG_V"/>
</dbReference>
<protein>
    <recommendedName>
        <fullName evidence="1">Elongation factor G</fullName>
    </recommendedName>
</protein>
<evidence type="ECO:0000256" key="6">
    <source>
        <dbReference type="ARBA" id="ARBA00024731"/>
    </source>
</evidence>
<dbReference type="NCBIfam" id="NF009379">
    <property type="entry name" value="PRK12740.1-3"/>
    <property type="match status" value="1"/>
</dbReference>
<dbReference type="PANTHER" id="PTHR43261">
    <property type="entry name" value="TRANSLATION ELONGATION FACTOR G-RELATED"/>
    <property type="match status" value="1"/>
</dbReference>
<organism evidence="8 9">
    <name type="scientific">Pannonibacter indicus</name>
    <dbReference type="NCBI Taxonomy" id="466044"/>
    <lineage>
        <taxon>Bacteria</taxon>
        <taxon>Pseudomonadati</taxon>
        <taxon>Pseudomonadota</taxon>
        <taxon>Alphaproteobacteria</taxon>
        <taxon>Hyphomicrobiales</taxon>
        <taxon>Stappiaceae</taxon>
        <taxon>Pannonibacter</taxon>
    </lineage>
</organism>
<dbReference type="InterPro" id="IPR000795">
    <property type="entry name" value="T_Tr_GTP-bd_dom"/>
</dbReference>